<gene>
    <name evidence="2" type="ORF">IPZ78_06465</name>
</gene>
<dbReference type="Proteomes" id="UP001165302">
    <property type="component" value="Unassembled WGS sequence"/>
</dbReference>
<protein>
    <recommendedName>
        <fullName evidence="4">HEPN domain-containing protein</fullName>
    </recommendedName>
</protein>
<evidence type="ECO:0000313" key="2">
    <source>
        <dbReference type="EMBL" id="MCA5004796.1"/>
    </source>
</evidence>
<keyword evidence="1" id="KW-0175">Coiled coil</keyword>
<sequence length="555" mass="65048">MKYIKDQQNLENIVSIITSRFNIEQIYLNTYESDITTYELIILVSNKYVKTLGSEVPKVVNLIRDFPQYKVICYIAFQAKDKIREGGLFLFNSCQPEKLIYKKEKSTFEIIPENYNYQNCKEAAISLHEREKQKINEFKDGYFHFKNIGKLSIASFMLHQVIELTYRNLELIILSKERITHSIRCHHIFIKESSAIYSGIFDEEKDSDIALLQILEDIYRATRYENKFEISLETLNELELKMEALCNNAEELVIKMFDVFEQQNMRTSISIAKKEIVPTSIKYAGTECLKQVVDYINIHLSELSGIYIFGNRTKSCITSGINLKEDIDQCDYYFDLLVVSQIDQREKLSNIQSKINENSGVSVFILSFTSDQVQKLLDKNNPFFHKVLQFADPLLDSLNSNWSFHENNGIRTNQELESIRTKWYNRKNHSTGFFNGGQAIEHSEEVVVKVLLFNQAIEQAALGLLEFFYGYRPYKYNLNHLFTLCCSLWQFPNDLFPRSSTEEKAIYNDFVNVVKEVRYEGMSYLDWDEAYRYQSRCEHFLEECTALVHDTFSDS</sequence>
<evidence type="ECO:0000256" key="1">
    <source>
        <dbReference type="SAM" id="Coils"/>
    </source>
</evidence>
<dbReference type="Gene3D" id="1.20.120.330">
    <property type="entry name" value="Nucleotidyltransferases domain 2"/>
    <property type="match status" value="2"/>
</dbReference>
<evidence type="ECO:0008006" key="4">
    <source>
        <dbReference type="Google" id="ProtNLM"/>
    </source>
</evidence>
<comment type="caution">
    <text evidence="2">The sequence shown here is derived from an EMBL/GenBank/DDBJ whole genome shotgun (WGS) entry which is preliminary data.</text>
</comment>
<name>A0ABS7Z5W7_9SPHI</name>
<dbReference type="RefSeq" id="WP_225552184.1">
    <property type="nucleotide sequence ID" value="NZ_JADEYP010000009.1"/>
</dbReference>
<accession>A0ABS7Z5W7</accession>
<proteinExistence type="predicted"/>
<evidence type="ECO:0000313" key="3">
    <source>
        <dbReference type="Proteomes" id="UP001165302"/>
    </source>
</evidence>
<feature type="coiled-coil region" evidence="1">
    <location>
        <begin position="221"/>
        <end position="255"/>
    </location>
</feature>
<keyword evidence="3" id="KW-1185">Reference proteome</keyword>
<reference evidence="2" key="1">
    <citation type="submission" date="2020-10" db="EMBL/GenBank/DDBJ databases">
        <authorList>
            <person name="Lu T."/>
            <person name="Wang Q."/>
            <person name="Han X."/>
        </authorList>
    </citation>
    <scope>NUCLEOTIDE SEQUENCE</scope>
    <source>
        <strain evidence="2">WQ 366</strain>
    </source>
</reference>
<organism evidence="2 3">
    <name type="scientific">Sphingobacterium bovistauri</name>
    <dbReference type="NCBI Taxonomy" id="2781959"/>
    <lineage>
        <taxon>Bacteria</taxon>
        <taxon>Pseudomonadati</taxon>
        <taxon>Bacteroidota</taxon>
        <taxon>Sphingobacteriia</taxon>
        <taxon>Sphingobacteriales</taxon>
        <taxon>Sphingobacteriaceae</taxon>
        <taxon>Sphingobacterium</taxon>
    </lineage>
</organism>
<dbReference type="EMBL" id="JADEYP010000009">
    <property type="protein sequence ID" value="MCA5004796.1"/>
    <property type="molecule type" value="Genomic_DNA"/>
</dbReference>